<sequence>MSAAAKLDLGGRHALVTGAASGIGRATAAWLAEAGVAGLVLVDIDADGLAAVDPGCAVRREVGDVADPGLWERIEARTPHLDHALLNAGVPPAGVAIADMTAEQWRRVLASNLDGAFHGLRCALRIMRRGAGGSVVLTSSVAGVRPMEKTADYGAAKAGLTHLARVAALENAAHGIRVNVVVPGSVDTGIWDAQEGFRRIVADHDGDRDAVVARMGALNTPRGRWARPEEVADTVGFLLSDLAANVTGASLVCDGGISLVSARSRV</sequence>
<comment type="similarity">
    <text evidence="1">Belongs to the short-chain dehydrogenases/reductases (SDR) family.</text>
</comment>
<dbReference type="SMART" id="SM00822">
    <property type="entry name" value="PKS_KR"/>
    <property type="match status" value="1"/>
</dbReference>
<dbReference type="PANTHER" id="PTHR24321:SF8">
    <property type="entry name" value="ESTRADIOL 17-BETA-DEHYDROGENASE 8-RELATED"/>
    <property type="match status" value="1"/>
</dbReference>
<reference evidence="5 6" key="1">
    <citation type="submission" date="2024-03" db="EMBL/GenBank/DDBJ databases">
        <title>Draft genome sequence of Pseudonocardia nematodicida JCM 31783.</title>
        <authorList>
            <person name="Butdee W."/>
            <person name="Duangmal K."/>
        </authorList>
    </citation>
    <scope>NUCLEOTIDE SEQUENCE [LARGE SCALE GENOMIC DNA]</scope>
    <source>
        <strain evidence="5 6">JCM 31783</strain>
    </source>
</reference>
<comment type="caution">
    <text evidence="5">The sequence shown here is derived from an EMBL/GenBank/DDBJ whole genome shotgun (WGS) entry which is preliminary data.</text>
</comment>
<evidence type="ECO:0000256" key="3">
    <source>
        <dbReference type="ARBA" id="ARBA00023027"/>
    </source>
</evidence>
<organism evidence="5 6">
    <name type="scientific">Pseudonocardia nematodicida</name>
    <dbReference type="NCBI Taxonomy" id="1206997"/>
    <lineage>
        <taxon>Bacteria</taxon>
        <taxon>Bacillati</taxon>
        <taxon>Actinomycetota</taxon>
        <taxon>Actinomycetes</taxon>
        <taxon>Pseudonocardiales</taxon>
        <taxon>Pseudonocardiaceae</taxon>
        <taxon>Pseudonocardia</taxon>
    </lineage>
</organism>
<dbReference type="PROSITE" id="PS00061">
    <property type="entry name" value="ADH_SHORT"/>
    <property type="match status" value="1"/>
</dbReference>
<dbReference type="PRINTS" id="PR00081">
    <property type="entry name" value="GDHRDH"/>
</dbReference>
<dbReference type="InterPro" id="IPR036291">
    <property type="entry name" value="NAD(P)-bd_dom_sf"/>
</dbReference>
<dbReference type="EMBL" id="JBEDNQ010000002">
    <property type="protein sequence ID" value="MEQ3549917.1"/>
    <property type="molecule type" value="Genomic_DNA"/>
</dbReference>
<evidence type="ECO:0000259" key="4">
    <source>
        <dbReference type="SMART" id="SM00822"/>
    </source>
</evidence>
<keyword evidence="2" id="KW-0560">Oxidoreductase</keyword>
<evidence type="ECO:0000313" key="6">
    <source>
        <dbReference type="Proteomes" id="UP001494902"/>
    </source>
</evidence>
<evidence type="ECO:0000256" key="2">
    <source>
        <dbReference type="ARBA" id="ARBA00023002"/>
    </source>
</evidence>
<dbReference type="Proteomes" id="UP001494902">
    <property type="component" value="Unassembled WGS sequence"/>
</dbReference>
<dbReference type="Pfam" id="PF13561">
    <property type="entry name" value="adh_short_C2"/>
    <property type="match status" value="1"/>
</dbReference>
<protein>
    <submittedName>
        <fullName evidence="5">SDR family oxidoreductase</fullName>
    </submittedName>
</protein>
<accession>A0ABV1K616</accession>
<dbReference type="InterPro" id="IPR057326">
    <property type="entry name" value="KR_dom"/>
</dbReference>
<gene>
    <name evidence="5" type="ORF">WIS52_05495</name>
</gene>
<dbReference type="InterPro" id="IPR020904">
    <property type="entry name" value="Sc_DH/Rdtase_CS"/>
</dbReference>
<dbReference type="CDD" id="cd05233">
    <property type="entry name" value="SDR_c"/>
    <property type="match status" value="1"/>
</dbReference>
<dbReference type="RefSeq" id="WP_349297009.1">
    <property type="nucleotide sequence ID" value="NZ_JBEDNQ010000002.1"/>
</dbReference>
<evidence type="ECO:0000256" key="1">
    <source>
        <dbReference type="ARBA" id="ARBA00006484"/>
    </source>
</evidence>
<dbReference type="PANTHER" id="PTHR24321">
    <property type="entry name" value="DEHYDROGENASES, SHORT CHAIN"/>
    <property type="match status" value="1"/>
</dbReference>
<dbReference type="Gene3D" id="3.40.50.720">
    <property type="entry name" value="NAD(P)-binding Rossmann-like Domain"/>
    <property type="match status" value="1"/>
</dbReference>
<keyword evidence="3" id="KW-0520">NAD</keyword>
<dbReference type="InterPro" id="IPR002347">
    <property type="entry name" value="SDR_fam"/>
</dbReference>
<name>A0ABV1K616_9PSEU</name>
<proteinExistence type="inferred from homology"/>
<keyword evidence="6" id="KW-1185">Reference proteome</keyword>
<evidence type="ECO:0000313" key="5">
    <source>
        <dbReference type="EMBL" id="MEQ3549917.1"/>
    </source>
</evidence>
<dbReference type="SUPFAM" id="SSF51735">
    <property type="entry name" value="NAD(P)-binding Rossmann-fold domains"/>
    <property type="match status" value="1"/>
</dbReference>
<feature type="domain" description="Ketoreductase" evidence="4">
    <location>
        <begin position="12"/>
        <end position="194"/>
    </location>
</feature>